<dbReference type="GO" id="GO:0000976">
    <property type="term" value="F:transcription cis-regulatory region binding"/>
    <property type="evidence" value="ECO:0007669"/>
    <property type="project" value="TreeGrafter"/>
</dbReference>
<dbReference type="FunFam" id="1.10.10.60:FF:000104">
    <property type="entry name" value="trihelix transcription factor ASIL2"/>
    <property type="match status" value="1"/>
</dbReference>
<dbReference type="Pfam" id="PF13837">
    <property type="entry name" value="Myb_DNA-bind_4"/>
    <property type="match status" value="1"/>
</dbReference>
<dbReference type="Gene3D" id="1.10.10.60">
    <property type="entry name" value="Homeodomain-like"/>
    <property type="match status" value="1"/>
</dbReference>
<evidence type="ECO:0000256" key="7">
    <source>
        <dbReference type="SAM" id="Coils"/>
    </source>
</evidence>
<dbReference type="AlphaFoldDB" id="A0AA88UHQ4"/>
<proteinExistence type="predicted"/>
<keyword evidence="11" id="KW-1185">Reference proteome</keyword>
<feature type="compositionally biased region" description="Low complexity" evidence="8">
    <location>
        <begin position="156"/>
        <end position="170"/>
    </location>
</feature>
<evidence type="ECO:0000313" key="10">
    <source>
        <dbReference type="EMBL" id="KAK2982501.1"/>
    </source>
</evidence>
<feature type="domain" description="Myb/SANT-like DNA-binding" evidence="9">
    <location>
        <begin position="24"/>
        <end position="109"/>
    </location>
</feature>
<feature type="coiled-coil region" evidence="7">
    <location>
        <begin position="215"/>
        <end position="246"/>
    </location>
</feature>
<feature type="region of interest" description="Disordered" evidence="8">
    <location>
        <begin position="1"/>
        <end position="23"/>
    </location>
</feature>
<dbReference type="PANTHER" id="PTHR31307">
    <property type="entry name" value="TRIHELIX TRANSCRIPTION FACTOR ASIL2"/>
    <property type="match status" value="1"/>
</dbReference>
<gene>
    <name evidence="10" type="ORF">RJ640_026344</name>
</gene>
<evidence type="ECO:0000259" key="9">
    <source>
        <dbReference type="Pfam" id="PF13837"/>
    </source>
</evidence>
<keyword evidence="6" id="KW-0539">Nucleus</keyword>
<feature type="compositionally biased region" description="Polar residues" evidence="8">
    <location>
        <begin position="116"/>
        <end position="127"/>
    </location>
</feature>
<evidence type="ECO:0000256" key="6">
    <source>
        <dbReference type="ARBA" id="ARBA00023242"/>
    </source>
</evidence>
<organism evidence="10 11">
    <name type="scientific">Escallonia rubra</name>
    <dbReference type="NCBI Taxonomy" id="112253"/>
    <lineage>
        <taxon>Eukaryota</taxon>
        <taxon>Viridiplantae</taxon>
        <taxon>Streptophyta</taxon>
        <taxon>Embryophyta</taxon>
        <taxon>Tracheophyta</taxon>
        <taxon>Spermatophyta</taxon>
        <taxon>Magnoliopsida</taxon>
        <taxon>eudicotyledons</taxon>
        <taxon>Gunneridae</taxon>
        <taxon>Pentapetalae</taxon>
        <taxon>asterids</taxon>
        <taxon>campanulids</taxon>
        <taxon>Escalloniales</taxon>
        <taxon>Escalloniaceae</taxon>
        <taxon>Escallonia</taxon>
    </lineage>
</organism>
<dbReference type="Proteomes" id="UP001187471">
    <property type="component" value="Unassembled WGS sequence"/>
</dbReference>
<keyword evidence="3 7" id="KW-0175">Coiled coil</keyword>
<dbReference type="InterPro" id="IPR044822">
    <property type="entry name" value="Myb_DNA-bind_4"/>
</dbReference>
<comment type="caution">
    <text evidence="10">The sequence shown here is derived from an EMBL/GenBank/DDBJ whole genome shotgun (WGS) entry which is preliminary data.</text>
</comment>
<evidence type="ECO:0000256" key="1">
    <source>
        <dbReference type="ARBA" id="ARBA00004123"/>
    </source>
</evidence>
<evidence type="ECO:0000256" key="3">
    <source>
        <dbReference type="ARBA" id="ARBA00023054"/>
    </source>
</evidence>
<sequence length="289" mass="32229">MDNHIAAQVPRPRHHAGGGGGREDCWSEGATEILIEAWGERYLLLNRGNLRQKDWMEVADAVNAHRNSVNKPPRTDIQCKNRIDTIKKKYKLEKAKSSPSKWGFFDRLDYLIGTSNATPSGKKSTPSVHRPITLTVKSNKPKPNPNPSPIAVVYPSGSSRLNSSGSNESSLGGGGDRDDDVLGGGRKNRVDSVGCSEETACKELSRAILRFGEIYERIESSKQEQMMELEKQRMEFTKDIEFQRMNMFMDAQLELERMKRPKKGAPGAGDADILDNVSMNLDDDLKLKP</sequence>
<keyword evidence="4" id="KW-0238">DNA-binding</keyword>
<protein>
    <recommendedName>
        <fullName evidence="9">Myb/SANT-like DNA-binding domain-containing protein</fullName>
    </recommendedName>
</protein>
<reference evidence="10" key="1">
    <citation type="submission" date="2022-12" db="EMBL/GenBank/DDBJ databases">
        <title>Draft genome assemblies for two species of Escallonia (Escalloniales).</title>
        <authorList>
            <person name="Chanderbali A."/>
            <person name="Dervinis C."/>
            <person name="Anghel I."/>
            <person name="Soltis D."/>
            <person name="Soltis P."/>
            <person name="Zapata F."/>
        </authorList>
    </citation>
    <scope>NUCLEOTIDE SEQUENCE</scope>
    <source>
        <strain evidence="10">UCBG92.1500</strain>
        <tissue evidence="10">Leaf</tissue>
    </source>
</reference>
<keyword evidence="5" id="KW-0804">Transcription</keyword>
<keyword evidence="2" id="KW-0805">Transcription regulation</keyword>
<comment type="subcellular location">
    <subcellularLocation>
        <location evidence="1">Nucleus</location>
    </subcellularLocation>
</comment>
<evidence type="ECO:0000256" key="8">
    <source>
        <dbReference type="SAM" id="MobiDB-lite"/>
    </source>
</evidence>
<evidence type="ECO:0000256" key="4">
    <source>
        <dbReference type="ARBA" id="ARBA00023125"/>
    </source>
</evidence>
<feature type="region of interest" description="Disordered" evidence="8">
    <location>
        <begin position="116"/>
        <end position="194"/>
    </location>
</feature>
<dbReference type="EMBL" id="JAVXUO010001427">
    <property type="protein sequence ID" value="KAK2982501.1"/>
    <property type="molecule type" value="Genomic_DNA"/>
</dbReference>
<dbReference type="PANTHER" id="PTHR31307:SF40">
    <property type="entry name" value="TRIHELIX TRANSCRIPTION FACTOR ENAP1-RELATED"/>
    <property type="match status" value="1"/>
</dbReference>
<accession>A0AA88UHQ4</accession>
<evidence type="ECO:0000256" key="2">
    <source>
        <dbReference type="ARBA" id="ARBA00023015"/>
    </source>
</evidence>
<evidence type="ECO:0000313" key="11">
    <source>
        <dbReference type="Proteomes" id="UP001187471"/>
    </source>
</evidence>
<dbReference type="InterPro" id="IPR044823">
    <property type="entry name" value="ASIL1/2-like"/>
</dbReference>
<name>A0AA88UHQ4_9ASTE</name>
<evidence type="ECO:0000256" key="5">
    <source>
        <dbReference type="ARBA" id="ARBA00023163"/>
    </source>
</evidence>
<dbReference type="GO" id="GO:0005634">
    <property type="term" value="C:nucleus"/>
    <property type="evidence" value="ECO:0007669"/>
    <property type="project" value="UniProtKB-SubCell"/>
</dbReference>